<dbReference type="Pfam" id="PF26264">
    <property type="entry name" value="Halo_Hfq_like"/>
    <property type="match status" value="1"/>
</dbReference>
<proteinExistence type="predicted"/>
<dbReference type="EMBL" id="FNVN01000001">
    <property type="protein sequence ID" value="SEF64204.1"/>
    <property type="molecule type" value="Genomic_DNA"/>
</dbReference>
<dbReference type="InterPro" id="IPR058967">
    <property type="entry name" value="Hfq-like"/>
</dbReference>
<evidence type="ECO:0000313" key="3">
    <source>
        <dbReference type="Proteomes" id="UP000236740"/>
    </source>
</evidence>
<dbReference type="AlphaFoldDB" id="A0A1H5TN42"/>
<evidence type="ECO:0000313" key="4">
    <source>
        <dbReference type="Proteomes" id="UP000296733"/>
    </source>
</evidence>
<name>A0A1H5TN42_9EURY</name>
<keyword evidence="3" id="KW-1185">Reference proteome</keyword>
<gene>
    <name evidence="1" type="ORF">DV707_06085</name>
    <name evidence="2" type="ORF">SAMN04488133_0331</name>
</gene>
<dbReference type="KEGG" id="hlm:DV707_06085"/>
<evidence type="ECO:0000313" key="2">
    <source>
        <dbReference type="EMBL" id="SEF64204.1"/>
    </source>
</evidence>
<organism evidence="2 3">
    <name type="scientific">Halobellus limi</name>
    <dbReference type="NCBI Taxonomy" id="699433"/>
    <lineage>
        <taxon>Archaea</taxon>
        <taxon>Methanobacteriati</taxon>
        <taxon>Methanobacteriota</taxon>
        <taxon>Stenosarchaea group</taxon>
        <taxon>Halobacteria</taxon>
        <taxon>Halobacteriales</taxon>
        <taxon>Haloferacaceae</taxon>
        <taxon>Halobellus</taxon>
    </lineage>
</organism>
<dbReference type="EMBL" id="CP031311">
    <property type="protein sequence ID" value="QCC47272.1"/>
    <property type="molecule type" value="Genomic_DNA"/>
</dbReference>
<dbReference type="RefSeq" id="WP_103990129.1">
    <property type="nucleotide sequence ID" value="NZ_CP031311.1"/>
</dbReference>
<sequence>MVISTTSVWDEIADEVVDGSIIEYEGATVYGDFEQEQILHQGKVRILPNSWVALPTGRLLSPEAVHHIDP</sequence>
<dbReference type="Proteomes" id="UP000296733">
    <property type="component" value="Chromosome"/>
</dbReference>
<evidence type="ECO:0000313" key="1">
    <source>
        <dbReference type="EMBL" id="QCC47272.1"/>
    </source>
</evidence>
<reference evidence="2 3" key="1">
    <citation type="submission" date="2016-10" db="EMBL/GenBank/DDBJ databases">
        <authorList>
            <person name="de Groot N.N."/>
        </authorList>
    </citation>
    <scope>NUCLEOTIDE SEQUENCE [LARGE SCALE GENOMIC DNA]</scope>
    <source>
        <strain evidence="2 3">CGMCC 1.10331</strain>
    </source>
</reference>
<accession>A0A1H5TN42</accession>
<dbReference type="Proteomes" id="UP000236740">
    <property type="component" value="Unassembled WGS sequence"/>
</dbReference>
<dbReference type="GeneID" id="39857638"/>
<reference evidence="1 4" key="2">
    <citation type="journal article" date="2019" name="Nat. Commun.">
        <title>A new type of DNA phosphorothioation-based antiviral system in archaea.</title>
        <authorList>
            <person name="Xiong L."/>
            <person name="Liu S."/>
            <person name="Chen S."/>
            <person name="Xiao Y."/>
            <person name="Zhu B."/>
            <person name="Gao Y."/>
            <person name="Zhang Y."/>
            <person name="Chen B."/>
            <person name="Luo J."/>
            <person name="Deng Z."/>
            <person name="Chen X."/>
            <person name="Wang L."/>
            <person name="Chen S."/>
        </authorList>
    </citation>
    <scope>NUCLEOTIDE SEQUENCE [LARGE SCALE GENOMIC DNA]</scope>
    <source>
        <strain evidence="1 4">CGMCC 1.10331</strain>
    </source>
</reference>
<protein>
    <submittedName>
        <fullName evidence="2">Uncharacterized protein</fullName>
    </submittedName>
</protein>